<gene>
    <name evidence="9" type="primary">AlNc14C8G1093</name>
    <name evidence="9" type="ORF">ALNC14_012410</name>
</gene>
<feature type="domain" description="Autophagy protein ATG17-like" evidence="7">
    <location>
        <begin position="168"/>
        <end position="504"/>
    </location>
</feature>
<dbReference type="GO" id="GO:0019901">
    <property type="term" value="F:protein kinase binding"/>
    <property type="evidence" value="ECO:0007669"/>
    <property type="project" value="TreeGrafter"/>
</dbReference>
<evidence type="ECO:0000259" key="8">
    <source>
        <dbReference type="Pfam" id="PF10377"/>
    </source>
</evidence>
<dbReference type="HOGENOM" id="CLU_014713_0_0_1"/>
<evidence type="ECO:0000256" key="6">
    <source>
        <dbReference type="SAM" id="MobiDB-lite"/>
    </source>
</evidence>
<dbReference type="Pfam" id="PF10377">
    <property type="entry name" value="ATG11"/>
    <property type="match status" value="1"/>
</dbReference>
<dbReference type="EMBL" id="FR824053">
    <property type="protein sequence ID" value="CCA15098.1"/>
    <property type="molecule type" value="Genomic_DNA"/>
</dbReference>
<dbReference type="GO" id="GO:0061709">
    <property type="term" value="P:reticulophagy"/>
    <property type="evidence" value="ECO:0007669"/>
    <property type="project" value="TreeGrafter"/>
</dbReference>
<keyword evidence="2" id="KW-0653">Protein transport</keyword>
<feature type="region of interest" description="Disordered" evidence="6">
    <location>
        <begin position="625"/>
        <end position="665"/>
    </location>
</feature>
<evidence type="ECO:0000313" key="9">
    <source>
        <dbReference type="EMBL" id="CCA15098.1"/>
    </source>
</evidence>
<sequence>MDASVETSNKKIIDPVTPSVDTNSDATSEVAECQLQVGNSIDGTQYTVSLGSNAVAVQELRIAIARLCDIPETEQIILCGPPFIRLDAHKAIDAYGLPAVDKRIFVYDRRILSSKVLAPSNSRLLSDDDGQVEVTLSEQFASEGSRILSVASSPILRALAEYENQFLQQLHQSQLMTSRAESRYAKCQKALSELMVQIESIQAALSNLDTFKSALERHFDTFWAEYKETNDRHRHLLSEFEKYLSRLAQVKLHPALVKDHRKTLYDCVPSERERQWVQQCDQSSKYLGAQVDRLRSIRDEICEEADQLIRFRPNDLDHDYTATAEKLLVIRENSISQAKITSKMKQNLQSVVSRISATFNNLESSSMMYASTNALEICRGLDELHMEQQHDMIPNAERLDTEIKKQVEEVANAKCSGFRMVCINLRDISRLQSKIRDFEHSLAALKEAFLVQKSHFKELEHLEQLPDAYRACLREIRRRKRYGRKFSSRIQAMAEKLATLREEEVCESRPLTLITQVVSQVEHREIFLREYGKHLPRDFIGGMAEKPSHCEFRMQPFDQSLPDLIDNEEEGSLTKSNTSEDLGQSIGMSSNDSSFVTGNNSIAANGAEECEQDSSAMKDSFRRAVGDTNTGEECMQATVDPGGRSENGNLRDSFSPSDSGNSAIGDGSACEFPLVLALAATADEMGRNSTELDKNTPCAHHIRELENQLREKDDAVAKLESENQELLLRVASIEYELQAQRDREAALQQKSDTMQHSIQSFQHSLATQRSFFQKVSEELEISFDENQDLMVDDVPFCMKTLQAKVLELKAAADAEKILRSELEAQQDDLLFTDRDSRDSFKISFQTFDIGDLALFLPTSGPTTESQRRVYLAFHLGCPHRFLSEESISSFSTSGSRYPDYVIGRIVLIDEQIASESSNPYGLVIGTTFYILTVASLHESS</sequence>
<evidence type="ECO:0000256" key="5">
    <source>
        <dbReference type="SAM" id="Coils"/>
    </source>
</evidence>
<dbReference type="GO" id="GO:0034045">
    <property type="term" value="C:phagophore assembly site membrane"/>
    <property type="evidence" value="ECO:0007669"/>
    <property type="project" value="TreeGrafter"/>
</dbReference>
<dbReference type="GO" id="GO:0034727">
    <property type="term" value="P:piecemeal microautophagy of the nucleus"/>
    <property type="evidence" value="ECO:0007669"/>
    <property type="project" value="TreeGrafter"/>
</dbReference>
<evidence type="ECO:0000256" key="1">
    <source>
        <dbReference type="ARBA" id="ARBA00022448"/>
    </source>
</evidence>
<feature type="region of interest" description="Disordered" evidence="6">
    <location>
        <begin position="1"/>
        <end position="25"/>
    </location>
</feature>
<feature type="coiled-coil region" evidence="5">
    <location>
        <begin position="396"/>
        <end position="448"/>
    </location>
</feature>
<proteinExistence type="predicted"/>
<keyword evidence="3" id="KW-0072">Autophagy</keyword>
<accession>F0W219</accession>
<reference evidence="9" key="2">
    <citation type="submission" date="2011-02" db="EMBL/GenBank/DDBJ databases">
        <authorList>
            <person name="MacLean D."/>
        </authorList>
    </citation>
    <scope>NUCLEOTIDE SEQUENCE</scope>
</reference>
<evidence type="ECO:0000256" key="4">
    <source>
        <dbReference type="ARBA" id="ARBA00023054"/>
    </source>
</evidence>
<dbReference type="InterPro" id="IPR040040">
    <property type="entry name" value="ATG11"/>
</dbReference>
<feature type="compositionally biased region" description="Polar residues" evidence="6">
    <location>
        <begin position="646"/>
        <end position="662"/>
    </location>
</feature>
<dbReference type="GO" id="GO:0060090">
    <property type="term" value="F:molecular adaptor activity"/>
    <property type="evidence" value="ECO:0007669"/>
    <property type="project" value="TreeGrafter"/>
</dbReference>
<dbReference type="GO" id="GO:0034517">
    <property type="term" value="P:ribophagy"/>
    <property type="evidence" value="ECO:0007669"/>
    <property type="project" value="TreeGrafter"/>
</dbReference>
<organism evidence="9">
    <name type="scientific">Albugo laibachii Nc14</name>
    <dbReference type="NCBI Taxonomy" id="890382"/>
    <lineage>
        <taxon>Eukaryota</taxon>
        <taxon>Sar</taxon>
        <taxon>Stramenopiles</taxon>
        <taxon>Oomycota</taxon>
        <taxon>Peronosporomycetes</taxon>
        <taxon>Albuginales</taxon>
        <taxon>Albuginaceae</taxon>
        <taxon>Albugo</taxon>
    </lineage>
</organism>
<dbReference type="GO" id="GO:0000045">
    <property type="term" value="P:autophagosome assembly"/>
    <property type="evidence" value="ECO:0007669"/>
    <property type="project" value="InterPro"/>
</dbReference>
<keyword evidence="4 5" id="KW-0175">Coiled coil</keyword>
<evidence type="ECO:0000256" key="3">
    <source>
        <dbReference type="ARBA" id="ARBA00023006"/>
    </source>
</evidence>
<name>F0W219_9STRA</name>
<dbReference type="InterPro" id="IPR045326">
    <property type="entry name" value="ATG17-like_dom"/>
</dbReference>
<dbReference type="AlphaFoldDB" id="F0W219"/>
<evidence type="ECO:0000256" key="2">
    <source>
        <dbReference type="ARBA" id="ARBA00022927"/>
    </source>
</evidence>
<feature type="domain" description="Autophagy-related protein 11 C-terminal" evidence="8">
    <location>
        <begin position="823"/>
        <end position="934"/>
    </location>
</feature>
<keyword evidence="1" id="KW-0813">Transport</keyword>
<dbReference type="InterPro" id="IPR019460">
    <property type="entry name" value="Atg11_C"/>
</dbReference>
<dbReference type="Pfam" id="PF04108">
    <property type="entry name" value="ATG17_like"/>
    <property type="match status" value="1"/>
</dbReference>
<protein>
    <submittedName>
        <fullName evidence="9">Uncharacterized protein AlNc14C8G1093</fullName>
    </submittedName>
</protein>
<evidence type="ECO:0000259" key="7">
    <source>
        <dbReference type="Pfam" id="PF04108"/>
    </source>
</evidence>
<feature type="coiled-coil region" evidence="5">
    <location>
        <begin position="702"/>
        <end position="736"/>
    </location>
</feature>
<dbReference type="GO" id="GO:0015031">
    <property type="term" value="P:protein transport"/>
    <property type="evidence" value="ECO:0007669"/>
    <property type="project" value="UniProtKB-KW"/>
</dbReference>
<dbReference type="PANTHER" id="PTHR13222">
    <property type="entry name" value="RB1-INDUCIBLE COILED-COIL"/>
    <property type="match status" value="1"/>
</dbReference>
<dbReference type="GO" id="GO:0000422">
    <property type="term" value="P:autophagy of mitochondrion"/>
    <property type="evidence" value="ECO:0007669"/>
    <property type="project" value="TreeGrafter"/>
</dbReference>
<reference evidence="9" key="1">
    <citation type="journal article" date="2011" name="PLoS Biol.">
        <title>Gene gain and loss during evolution of obligate parasitism in the white rust pathogen of Arabidopsis thaliana.</title>
        <authorList>
            <person name="Kemen E."/>
            <person name="Gardiner A."/>
            <person name="Schultz-Larsen T."/>
            <person name="Kemen A.C."/>
            <person name="Balmuth A.L."/>
            <person name="Robert-Seilaniantz A."/>
            <person name="Bailey K."/>
            <person name="Holub E."/>
            <person name="Studholme D.J."/>
            <person name="Maclean D."/>
            <person name="Jones J.D."/>
        </authorList>
    </citation>
    <scope>NUCLEOTIDE SEQUENCE</scope>
</reference>
<dbReference type="PANTHER" id="PTHR13222:SF1">
    <property type="entry name" value="RB1-INDUCIBLE COILED-COIL PROTEIN 1"/>
    <property type="match status" value="1"/>
</dbReference>
<dbReference type="GO" id="GO:1990316">
    <property type="term" value="C:Atg1/ULK1 kinase complex"/>
    <property type="evidence" value="ECO:0007669"/>
    <property type="project" value="TreeGrafter"/>
</dbReference>